<proteinExistence type="predicted"/>
<dbReference type="Pfam" id="PF13386">
    <property type="entry name" value="DsbD_2"/>
    <property type="match status" value="1"/>
</dbReference>
<reference evidence="4" key="1">
    <citation type="journal article" date="2023" name="Int. J. Syst. Evol. Microbiol.">
        <title>&lt;i&gt;Clostridium folliculivorans&lt;/i&gt; sp. nov., isolated from soil samples of an organic paddy in Japan.</title>
        <authorList>
            <person name="Tazawa J."/>
            <person name="Kobayashi H."/>
            <person name="Tanizawa Y."/>
            <person name="Uchino A."/>
            <person name="Tanaka F."/>
            <person name="Urashima Y."/>
            <person name="Miura S."/>
            <person name="Sakamoto M."/>
            <person name="Ohkuma M."/>
            <person name="Tohno M."/>
        </authorList>
    </citation>
    <scope>NUCLEOTIDE SEQUENCE</scope>
    <source>
        <strain evidence="4">D1-1</strain>
    </source>
</reference>
<feature type="transmembrane region" description="Helical" evidence="2">
    <location>
        <begin position="121"/>
        <end position="143"/>
    </location>
</feature>
<keyword evidence="1" id="KW-0479">Metal-binding</keyword>
<accession>A0A9W5Y4F4</accession>
<feature type="transmembrane region" description="Helical" evidence="2">
    <location>
        <begin position="194"/>
        <end position="214"/>
    </location>
</feature>
<dbReference type="InterPro" id="IPR036163">
    <property type="entry name" value="HMA_dom_sf"/>
</dbReference>
<dbReference type="InterPro" id="IPR006121">
    <property type="entry name" value="HMA_dom"/>
</dbReference>
<protein>
    <submittedName>
        <fullName evidence="4">Heavy metal-associated domain-containing protein</fullName>
    </submittedName>
</protein>
<keyword evidence="2" id="KW-0472">Membrane</keyword>
<sequence>MAIKSINLSVNDMTCTSCENRISNSLKTLSGILEVKASYKNSSVYVKFDNEKCSYGKICSTIEDIGYTVTGNTLSQSSNSAKTEILPIIAIIFIAFVFIKLGQNSIGFDMSSKLGTNTTYVMLFVIGIFTSLHCVGMCGGIMLSQSISIKGVNKFSNLKPSLFYNFGRLISYTLLGGIVGAIGSVFTITIGTQALISIIAGVFMVIMGFNLAGFKFFRSINIKLPWSNCNTKRSLTGKPLIVGLLNGLMPCGPLQTMQLYALATGSPIRGAISMFIFALGTIPLMLTFGVAASFLNSGKTKKLLKVSGIVVILLGFIMANRGFTLMGFNISPMSILSSKNLASNVKMSDDNKGKLVDGKQVINLTADSKGYSPNVVFLQKNVPAKIVIDGKLITSCNNEIVFPSLNISKKLKSGENVIEFTPTDKDIDYSCWMGMITGKIKVVDNLGNVSQEDISKAQSDQQQSAAGASCCSPTGGAAQEPQLYGQPISKVPTDKMVVKAKINGVTQNLSIKANNNEFEPLVWVFKKGLTANVSLNLNGMNNADGKYDIIGFTTNTKVNSFTISNYLGKLNMKFDKEETYFIEKDNNVYGVIKVVSDFDNADLEQIRNDTINQ</sequence>
<dbReference type="SUPFAM" id="SSF55008">
    <property type="entry name" value="HMA, heavy metal-associated domain"/>
    <property type="match status" value="1"/>
</dbReference>
<keyword evidence="5" id="KW-1185">Reference proteome</keyword>
<evidence type="ECO:0000256" key="2">
    <source>
        <dbReference type="SAM" id="Phobius"/>
    </source>
</evidence>
<dbReference type="InterPro" id="IPR008972">
    <property type="entry name" value="Cupredoxin"/>
</dbReference>
<gene>
    <name evidence="4" type="ORF">CFOLD11_31720</name>
</gene>
<feature type="transmembrane region" description="Helical" evidence="2">
    <location>
        <begin position="240"/>
        <end position="260"/>
    </location>
</feature>
<feature type="transmembrane region" description="Helical" evidence="2">
    <location>
        <begin position="306"/>
        <end position="328"/>
    </location>
</feature>
<evidence type="ECO:0000259" key="3">
    <source>
        <dbReference type="PROSITE" id="PS50846"/>
    </source>
</evidence>
<dbReference type="PROSITE" id="PS50846">
    <property type="entry name" value="HMA_2"/>
    <property type="match status" value="1"/>
</dbReference>
<dbReference type="AlphaFoldDB" id="A0A9W5Y4F4"/>
<evidence type="ECO:0000313" key="5">
    <source>
        <dbReference type="Proteomes" id="UP001057868"/>
    </source>
</evidence>
<dbReference type="Gene3D" id="3.30.70.100">
    <property type="match status" value="1"/>
</dbReference>
<dbReference type="PROSITE" id="PS01047">
    <property type="entry name" value="HMA_1"/>
    <property type="match status" value="1"/>
</dbReference>
<dbReference type="EMBL" id="BQXY01000005">
    <property type="protein sequence ID" value="GKU26345.1"/>
    <property type="molecule type" value="Genomic_DNA"/>
</dbReference>
<feature type="transmembrane region" description="Helical" evidence="2">
    <location>
        <begin position="85"/>
        <end position="101"/>
    </location>
</feature>
<dbReference type="GO" id="GO:0046872">
    <property type="term" value="F:metal ion binding"/>
    <property type="evidence" value="ECO:0007669"/>
    <property type="project" value="UniProtKB-KW"/>
</dbReference>
<keyword evidence="2" id="KW-1133">Transmembrane helix</keyword>
<keyword evidence="2" id="KW-0812">Transmembrane</keyword>
<dbReference type="PANTHER" id="PTHR42208:SF1">
    <property type="entry name" value="HEAVY METAL TRANSPORTER"/>
    <property type="match status" value="1"/>
</dbReference>
<comment type="caution">
    <text evidence="4">The sequence shown here is derived from an EMBL/GenBank/DDBJ whole genome shotgun (WGS) entry which is preliminary data.</text>
</comment>
<dbReference type="CDD" id="cd00371">
    <property type="entry name" value="HMA"/>
    <property type="match status" value="1"/>
</dbReference>
<dbReference type="InterPro" id="IPR017969">
    <property type="entry name" value="Heavy-metal-associated_CS"/>
</dbReference>
<evidence type="ECO:0000256" key="1">
    <source>
        <dbReference type="ARBA" id="ARBA00022723"/>
    </source>
</evidence>
<feature type="domain" description="HMA" evidence="3">
    <location>
        <begin position="4"/>
        <end position="70"/>
    </location>
</feature>
<dbReference type="PANTHER" id="PTHR42208">
    <property type="entry name" value="HEAVY METAL TRANSPORTER-RELATED"/>
    <property type="match status" value="1"/>
</dbReference>
<organism evidence="4 5">
    <name type="scientific">Clostridium folliculivorans</name>
    <dbReference type="NCBI Taxonomy" id="2886038"/>
    <lineage>
        <taxon>Bacteria</taxon>
        <taxon>Bacillati</taxon>
        <taxon>Bacillota</taxon>
        <taxon>Clostridia</taxon>
        <taxon>Eubacteriales</taxon>
        <taxon>Clostridiaceae</taxon>
        <taxon>Clostridium</taxon>
    </lineage>
</organism>
<feature type="transmembrane region" description="Helical" evidence="2">
    <location>
        <begin position="163"/>
        <end position="188"/>
    </location>
</feature>
<dbReference type="Gene3D" id="2.60.40.420">
    <property type="entry name" value="Cupredoxins - blue copper proteins"/>
    <property type="match status" value="1"/>
</dbReference>
<dbReference type="Proteomes" id="UP001057868">
    <property type="component" value="Unassembled WGS sequence"/>
</dbReference>
<dbReference type="RefSeq" id="WP_261853256.1">
    <property type="nucleotide sequence ID" value="NZ_BQXY01000005.1"/>
</dbReference>
<dbReference type="InterPro" id="IPR039447">
    <property type="entry name" value="UreH-like_TM_dom"/>
</dbReference>
<dbReference type="Pfam" id="PF00403">
    <property type="entry name" value="HMA"/>
    <property type="match status" value="1"/>
</dbReference>
<name>A0A9W5Y4F4_9CLOT</name>
<evidence type="ECO:0000313" key="4">
    <source>
        <dbReference type="EMBL" id="GKU26345.1"/>
    </source>
</evidence>
<feature type="transmembrane region" description="Helical" evidence="2">
    <location>
        <begin position="272"/>
        <end position="294"/>
    </location>
</feature>